<sequence>MRETYDIAVIGAGIAGASVAANLAQRGVRIALLEMESQPGYHTTGRSAAIYSPVYGPEPIRALTRASLGFFNTPPDGFTSNALLSVRNACFLAREDQLGDLAHLQTELGDARTVTRLDQELLQSRVPLLKDGYAVAGLWDSGTSEIDVAALHQGYLRQFKLNEGTVRTNSAVKSINKTSKGWTLCTAQGEIDAAIVVNAGGAWADVLGDMAGAERIGLIPKRRTAVIVDAPEGCDISVLPLTVDVQEQFYLKPEAGKLLISPANEDPESPCDVQPDEMDIAICVDRIEQAFDISVRRIERSWAGLRSFVADKCPVAGFSAQVEGFYWLAGQGGYGIQSAPALAQYAAAEILGLEVPQHILDEGLDPATLKPNRAGLLG</sequence>
<proteinExistence type="predicted"/>
<evidence type="ECO:0000313" key="3">
    <source>
        <dbReference type="EMBL" id="OJI92369.1"/>
    </source>
</evidence>
<dbReference type="Proteomes" id="UP000184514">
    <property type="component" value="Unassembled WGS sequence"/>
</dbReference>
<gene>
    <name evidence="3" type="primary">hcnC_2</name>
    <name evidence="3" type="ORF">PFRI_34730</name>
</gene>
<evidence type="ECO:0000313" key="4">
    <source>
        <dbReference type="Proteomes" id="UP000184514"/>
    </source>
</evidence>
<evidence type="ECO:0000256" key="1">
    <source>
        <dbReference type="ARBA" id="ARBA00023002"/>
    </source>
</evidence>
<organism evidence="3 4">
    <name type="scientific">Planktotalea frisia</name>
    <dbReference type="NCBI Taxonomy" id="696762"/>
    <lineage>
        <taxon>Bacteria</taxon>
        <taxon>Pseudomonadati</taxon>
        <taxon>Pseudomonadota</taxon>
        <taxon>Alphaproteobacteria</taxon>
        <taxon>Rhodobacterales</taxon>
        <taxon>Paracoccaceae</taxon>
        <taxon>Planktotalea</taxon>
    </lineage>
</organism>
<protein>
    <submittedName>
        <fullName evidence="3">Hydrogen cyanide synthase subunit HcnC</fullName>
        <ecNumber evidence="3">1.4.99.5</ecNumber>
    </submittedName>
</protein>
<dbReference type="GO" id="GO:0005737">
    <property type="term" value="C:cytoplasm"/>
    <property type="evidence" value="ECO:0007669"/>
    <property type="project" value="TreeGrafter"/>
</dbReference>
<dbReference type="GO" id="GO:0050622">
    <property type="term" value="F:glycine dehydrogenase (cyanide-forming) activity"/>
    <property type="evidence" value="ECO:0007669"/>
    <property type="project" value="UniProtKB-EC"/>
</dbReference>
<dbReference type="SUPFAM" id="SSF51905">
    <property type="entry name" value="FAD/NAD(P)-binding domain"/>
    <property type="match status" value="1"/>
</dbReference>
<dbReference type="Pfam" id="PF01266">
    <property type="entry name" value="DAO"/>
    <property type="match status" value="1"/>
</dbReference>
<dbReference type="PANTHER" id="PTHR13847:SF287">
    <property type="entry name" value="FAD-DEPENDENT OXIDOREDUCTASE DOMAIN-CONTAINING PROTEIN 1"/>
    <property type="match status" value="1"/>
</dbReference>
<comment type="caution">
    <text evidence="3">The sequence shown here is derived from an EMBL/GenBank/DDBJ whole genome shotgun (WGS) entry which is preliminary data.</text>
</comment>
<dbReference type="EC" id="1.4.99.5" evidence="3"/>
<dbReference type="OrthoDB" id="7421214at2"/>
<dbReference type="EMBL" id="MLCB01000186">
    <property type="protein sequence ID" value="OJI92369.1"/>
    <property type="molecule type" value="Genomic_DNA"/>
</dbReference>
<name>A0A1L9NSZ0_9RHOB</name>
<dbReference type="PANTHER" id="PTHR13847">
    <property type="entry name" value="SARCOSINE DEHYDROGENASE-RELATED"/>
    <property type="match status" value="1"/>
</dbReference>
<dbReference type="RefSeq" id="WP_072631975.1">
    <property type="nucleotide sequence ID" value="NZ_MLCB01000186.1"/>
</dbReference>
<dbReference type="AlphaFoldDB" id="A0A1L9NSZ0"/>
<dbReference type="InterPro" id="IPR036188">
    <property type="entry name" value="FAD/NAD-bd_sf"/>
</dbReference>
<reference evidence="3 4" key="1">
    <citation type="submission" date="2016-10" db="EMBL/GenBank/DDBJ databases">
        <title>Genome sequence of Planktotalea frisia SH6-1.</title>
        <authorList>
            <person name="Poehlein A."/>
            <person name="Bakenhus I."/>
            <person name="Voget S."/>
            <person name="Brinkhoff T."/>
            <person name="Simon M."/>
        </authorList>
    </citation>
    <scope>NUCLEOTIDE SEQUENCE [LARGE SCALE GENOMIC DNA]</scope>
    <source>
        <strain evidence="3 4">SH6-1</strain>
    </source>
</reference>
<feature type="domain" description="FAD dependent oxidoreductase" evidence="2">
    <location>
        <begin position="6"/>
        <end position="348"/>
    </location>
</feature>
<dbReference type="STRING" id="696762.PFRI_34730"/>
<accession>A0A1L9NSZ0</accession>
<keyword evidence="4" id="KW-1185">Reference proteome</keyword>
<dbReference type="Gene3D" id="3.50.50.60">
    <property type="entry name" value="FAD/NAD(P)-binding domain"/>
    <property type="match status" value="1"/>
</dbReference>
<keyword evidence="1 3" id="KW-0560">Oxidoreductase</keyword>
<dbReference type="InterPro" id="IPR006076">
    <property type="entry name" value="FAD-dep_OxRdtase"/>
</dbReference>
<evidence type="ECO:0000259" key="2">
    <source>
        <dbReference type="Pfam" id="PF01266"/>
    </source>
</evidence>
<dbReference type="Gene3D" id="3.30.9.10">
    <property type="entry name" value="D-Amino Acid Oxidase, subunit A, domain 2"/>
    <property type="match status" value="1"/>
</dbReference>